<evidence type="ECO:0000313" key="3">
    <source>
        <dbReference type="Proteomes" id="UP000600565"/>
    </source>
</evidence>
<sequence length="47" mass="4761">MKKTFKIIVSALCLSAILVGGTTLSASAYDNGGGSGTPASKPHQERP</sequence>
<comment type="caution">
    <text evidence="2">The sequence shown here is derived from an EMBL/GenBank/DDBJ whole genome shotgun (WGS) entry which is preliminary data.</text>
</comment>
<dbReference type="EMBL" id="JACSPW010000005">
    <property type="protein sequence ID" value="MBD8032907.1"/>
    <property type="molecule type" value="Genomic_DNA"/>
</dbReference>
<proteinExistence type="predicted"/>
<feature type="signal peptide" evidence="1">
    <location>
        <begin position="1"/>
        <end position="28"/>
    </location>
</feature>
<accession>A0ABR8XLT6</accession>
<keyword evidence="1" id="KW-0732">Signal</keyword>
<keyword evidence="3" id="KW-1185">Reference proteome</keyword>
<gene>
    <name evidence="2" type="ORF">H9632_07485</name>
</gene>
<name>A0ABR8XLT6_9BACL</name>
<evidence type="ECO:0000256" key="1">
    <source>
        <dbReference type="SAM" id="SignalP"/>
    </source>
</evidence>
<protein>
    <recommendedName>
        <fullName evidence="4">Phosphatase</fullName>
    </recommendedName>
</protein>
<dbReference type="RefSeq" id="WP_191703488.1">
    <property type="nucleotide sequence ID" value="NZ_JACSPW010000005.1"/>
</dbReference>
<feature type="chain" id="PRO_5047209991" description="Phosphatase" evidence="1">
    <location>
        <begin position="29"/>
        <end position="47"/>
    </location>
</feature>
<evidence type="ECO:0000313" key="2">
    <source>
        <dbReference type="EMBL" id="MBD8032907.1"/>
    </source>
</evidence>
<dbReference type="Proteomes" id="UP000600565">
    <property type="component" value="Unassembled WGS sequence"/>
</dbReference>
<reference evidence="2 3" key="1">
    <citation type="submission" date="2020-08" db="EMBL/GenBank/DDBJ databases">
        <title>A Genomic Blueprint of the Chicken Gut Microbiome.</title>
        <authorList>
            <person name="Gilroy R."/>
            <person name="Ravi A."/>
            <person name="Getino M."/>
            <person name="Pursley I."/>
            <person name="Horton D.L."/>
            <person name="Alikhan N.-F."/>
            <person name="Baker D."/>
            <person name="Gharbi K."/>
            <person name="Hall N."/>
            <person name="Watson M."/>
            <person name="Adriaenssens E.M."/>
            <person name="Foster-Nyarko E."/>
            <person name="Jarju S."/>
            <person name="Secka A."/>
            <person name="Antonio M."/>
            <person name="Oren A."/>
            <person name="Chaudhuri R."/>
            <person name="La Ragione R.M."/>
            <person name="Hildebrand F."/>
            <person name="Pallen M.J."/>
        </authorList>
    </citation>
    <scope>NUCLEOTIDE SEQUENCE [LARGE SCALE GENOMIC DNA]</scope>
    <source>
        <strain evidence="2 3">Sa1YVA6</strain>
    </source>
</reference>
<organism evidence="2 3">
    <name type="scientific">Solibacillus merdavium</name>
    <dbReference type="NCBI Taxonomy" id="2762218"/>
    <lineage>
        <taxon>Bacteria</taxon>
        <taxon>Bacillati</taxon>
        <taxon>Bacillota</taxon>
        <taxon>Bacilli</taxon>
        <taxon>Bacillales</taxon>
        <taxon>Caryophanaceae</taxon>
        <taxon>Solibacillus</taxon>
    </lineage>
</organism>
<evidence type="ECO:0008006" key="4">
    <source>
        <dbReference type="Google" id="ProtNLM"/>
    </source>
</evidence>